<dbReference type="PANTHER" id="PTHR42987">
    <property type="entry name" value="PEPTIDASE S49"/>
    <property type="match status" value="1"/>
</dbReference>
<keyword evidence="3" id="KW-0378">Hydrolase</keyword>
<evidence type="ECO:0000259" key="5">
    <source>
        <dbReference type="Pfam" id="PF01343"/>
    </source>
</evidence>
<gene>
    <name evidence="6" type="primary">sppA</name>
    <name evidence="6" type="ORF">DS031_01555</name>
</gene>
<dbReference type="AlphaFoldDB" id="A0A366Y5G9"/>
<keyword evidence="4" id="KW-0720">Serine protease</keyword>
<dbReference type="InterPro" id="IPR004635">
    <property type="entry name" value="Pept_S49_SppA"/>
</dbReference>
<dbReference type="CDD" id="cd07023">
    <property type="entry name" value="S49_Sppa_N_C"/>
    <property type="match status" value="1"/>
</dbReference>
<organism evidence="6 7">
    <name type="scientific">Bacillus taeanensis</name>
    <dbReference type="NCBI Taxonomy" id="273032"/>
    <lineage>
        <taxon>Bacteria</taxon>
        <taxon>Bacillati</taxon>
        <taxon>Bacillota</taxon>
        <taxon>Bacilli</taxon>
        <taxon>Bacillales</taxon>
        <taxon>Bacillaceae</taxon>
        <taxon>Bacillus</taxon>
    </lineage>
</organism>
<dbReference type="Pfam" id="PF01343">
    <property type="entry name" value="Peptidase_S49"/>
    <property type="match status" value="1"/>
</dbReference>
<evidence type="ECO:0000256" key="1">
    <source>
        <dbReference type="ARBA" id="ARBA00008683"/>
    </source>
</evidence>
<sequence>MNGKRWAALGIAAVLFIVSIFVNLASSIAFGNLEGFQENWLASEEEFAEKVVEEGNSLKSIVVLNVDGVIQDAPESTSFFQTPGYNHRQFLKMLEKAGESGNVEGIIIRVNSPGGGVVESAEIHDEIIDIQKNYKKPVYISMGNVAASGGYYISTPAEKIYAHPATMTGSLGVIMQTLNYSELAENFGVKWETIKSGPHKDIGSPTREMTDEERKILQSMVDNSYEEFVEVIANGRELTEEKVKQIADGRIYDGRQAKQLKLVDELGDLEDTIAAMKKDLNNKELKVIRYEPNYGIGSWLEMTSQKLLNPNNDLLGIHELVNQPNAPRLMYLYTE</sequence>
<dbReference type="EMBL" id="QOCW01000001">
    <property type="protein sequence ID" value="RBW71461.1"/>
    <property type="molecule type" value="Genomic_DNA"/>
</dbReference>
<dbReference type="OrthoDB" id="9764363at2"/>
<reference evidence="6 7" key="1">
    <citation type="submission" date="2018-07" db="EMBL/GenBank/DDBJ databases">
        <title>Lottiidibacillus patelloidae gen. nov., sp. nov., isolated from the intestinal tract of a marine limpet and the reclassification of B. taeanensis BH030017T, B. algicola KMM 3737T and B. hwajinpoensis SW-72T as genus Lottiidibacillus.</title>
        <authorList>
            <person name="Liu R."/>
            <person name="Huang Z."/>
        </authorList>
    </citation>
    <scope>NUCLEOTIDE SEQUENCE [LARGE SCALE GENOMIC DNA]</scope>
    <source>
        <strain evidence="6 7">BH030017</strain>
    </source>
</reference>
<dbReference type="GO" id="GO:0008236">
    <property type="term" value="F:serine-type peptidase activity"/>
    <property type="evidence" value="ECO:0007669"/>
    <property type="project" value="UniProtKB-KW"/>
</dbReference>
<keyword evidence="7" id="KW-1185">Reference proteome</keyword>
<dbReference type="InterPro" id="IPR029045">
    <property type="entry name" value="ClpP/crotonase-like_dom_sf"/>
</dbReference>
<accession>A0A366Y5G9</accession>
<dbReference type="InterPro" id="IPR002142">
    <property type="entry name" value="Peptidase_S49"/>
</dbReference>
<name>A0A366Y5G9_9BACI</name>
<feature type="domain" description="Peptidase S49" evidence="5">
    <location>
        <begin position="132"/>
        <end position="280"/>
    </location>
</feature>
<dbReference type="SUPFAM" id="SSF52096">
    <property type="entry name" value="ClpP/crotonase"/>
    <property type="match status" value="1"/>
</dbReference>
<evidence type="ECO:0000313" key="7">
    <source>
        <dbReference type="Proteomes" id="UP000253314"/>
    </source>
</evidence>
<evidence type="ECO:0000256" key="2">
    <source>
        <dbReference type="ARBA" id="ARBA00022670"/>
    </source>
</evidence>
<protein>
    <submittedName>
        <fullName evidence="6">Signal peptide peptidase SppA</fullName>
    </submittedName>
</protein>
<dbReference type="RefSeq" id="WP_113804165.1">
    <property type="nucleotide sequence ID" value="NZ_QOCW01000001.1"/>
</dbReference>
<evidence type="ECO:0000313" key="6">
    <source>
        <dbReference type="EMBL" id="RBW71461.1"/>
    </source>
</evidence>
<dbReference type="InterPro" id="IPR047272">
    <property type="entry name" value="S49_SppA_C"/>
</dbReference>
<dbReference type="NCBIfam" id="TIGR00706">
    <property type="entry name" value="SppA_dom"/>
    <property type="match status" value="1"/>
</dbReference>
<proteinExistence type="inferred from homology"/>
<comment type="caution">
    <text evidence="6">The sequence shown here is derived from an EMBL/GenBank/DDBJ whole genome shotgun (WGS) entry which is preliminary data.</text>
</comment>
<dbReference type="Gene3D" id="3.90.226.10">
    <property type="entry name" value="2-enoyl-CoA Hydratase, Chain A, domain 1"/>
    <property type="match status" value="2"/>
</dbReference>
<evidence type="ECO:0000256" key="4">
    <source>
        <dbReference type="ARBA" id="ARBA00022825"/>
    </source>
</evidence>
<dbReference type="GO" id="GO:0006508">
    <property type="term" value="P:proteolysis"/>
    <property type="evidence" value="ECO:0007669"/>
    <property type="project" value="UniProtKB-KW"/>
</dbReference>
<comment type="similarity">
    <text evidence="1">Belongs to the peptidase S49 family.</text>
</comment>
<keyword evidence="2" id="KW-0645">Protease</keyword>
<dbReference type="Proteomes" id="UP000253314">
    <property type="component" value="Unassembled WGS sequence"/>
</dbReference>
<dbReference type="PANTHER" id="PTHR42987:SF7">
    <property type="entry name" value="SIGNAL PEPTIDE PEPTIDASE SPPA-RELATED"/>
    <property type="match status" value="1"/>
</dbReference>
<evidence type="ECO:0000256" key="3">
    <source>
        <dbReference type="ARBA" id="ARBA00022801"/>
    </source>
</evidence>